<gene>
    <name evidence="1" type="ORF">M9H77_28880</name>
</gene>
<name>A0ACC0AGL1_CATRO</name>
<evidence type="ECO:0000313" key="1">
    <source>
        <dbReference type="EMBL" id="KAI5660087.1"/>
    </source>
</evidence>
<accession>A0ACC0AGL1</accession>
<keyword evidence="2" id="KW-1185">Reference proteome</keyword>
<sequence length="517" mass="59650">MGKRILFFFLLLNFLAPLQFIANARELQQQQEDDETPVFPDEILDTGGLSRESFPEGFVFGTATSAYQVEGMADKDGRGPSIWDVFIKKPGLEPNNATGEVTVDQYHRYKEDIDLMEKFNFEAYRFSISWSRIFPNGTGEVNWKGVDYYNRLINYMLEKGITPYANLNHYDLPQALEDRYLGWLDEQSVIDYADYADFCFSAFGDRVKNWFSFNEPKDVASLGYDNGYFAPGRCSKAFGDCEEGDSSREPYIVGHNLIKAHAAAAHRYRTKYADQKGKFGILLDFVWYEPLTRGKLDNFAAQRARDFHLGWFLDPLVYGQYPKTMQDIVGDRLPKFTLTEMELIKGSFDYLGLNHYTTYYMYHLPPQNYTDLGYQQDWQCGFAYEKNGVPVGPVANSGWLYNVPWGMYKALMYIKERYGNITVIVSENGMDQPGNVTLPGALIDTARVDYYRGYLAEVKRAIDDGANVIGYFAWSLLDNFEWRIGYTSRFGMVFIDFDTLKRIPKMSAYWFKKLLGK</sequence>
<reference evidence="2" key="1">
    <citation type="journal article" date="2023" name="Nat. Plants">
        <title>Single-cell RNA sequencing provides a high-resolution roadmap for understanding the multicellular compartmentation of specialized metabolism.</title>
        <authorList>
            <person name="Sun S."/>
            <person name="Shen X."/>
            <person name="Li Y."/>
            <person name="Li Y."/>
            <person name="Wang S."/>
            <person name="Li R."/>
            <person name="Zhang H."/>
            <person name="Shen G."/>
            <person name="Guo B."/>
            <person name="Wei J."/>
            <person name="Xu J."/>
            <person name="St-Pierre B."/>
            <person name="Chen S."/>
            <person name="Sun C."/>
        </authorList>
    </citation>
    <scope>NUCLEOTIDE SEQUENCE [LARGE SCALE GENOMIC DNA]</scope>
</reference>
<evidence type="ECO:0000313" key="2">
    <source>
        <dbReference type="Proteomes" id="UP001060085"/>
    </source>
</evidence>
<proteinExistence type="predicted"/>
<dbReference type="Proteomes" id="UP001060085">
    <property type="component" value="Linkage Group LG06"/>
</dbReference>
<organism evidence="1 2">
    <name type="scientific">Catharanthus roseus</name>
    <name type="common">Madagascar periwinkle</name>
    <name type="synonym">Vinca rosea</name>
    <dbReference type="NCBI Taxonomy" id="4058"/>
    <lineage>
        <taxon>Eukaryota</taxon>
        <taxon>Viridiplantae</taxon>
        <taxon>Streptophyta</taxon>
        <taxon>Embryophyta</taxon>
        <taxon>Tracheophyta</taxon>
        <taxon>Spermatophyta</taxon>
        <taxon>Magnoliopsida</taxon>
        <taxon>eudicotyledons</taxon>
        <taxon>Gunneridae</taxon>
        <taxon>Pentapetalae</taxon>
        <taxon>asterids</taxon>
        <taxon>lamiids</taxon>
        <taxon>Gentianales</taxon>
        <taxon>Apocynaceae</taxon>
        <taxon>Rauvolfioideae</taxon>
        <taxon>Vinceae</taxon>
        <taxon>Catharanthinae</taxon>
        <taxon>Catharanthus</taxon>
    </lineage>
</organism>
<comment type="caution">
    <text evidence="1">The sequence shown here is derived from an EMBL/GenBank/DDBJ whole genome shotgun (WGS) entry which is preliminary data.</text>
</comment>
<protein>
    <submittedName>
        <fullName evidence="1">Uncharacterized protein</fullName>
    </submittedName>
</protein>
<dbReference type="EMBL" id="CM044706">
    <property type="protein sequence ID" value="KAI5660087.1"/>
    <property type="molecule type" value="Genomic_DNA"/>
</dbReference>